<name>A0A8B8GBX3_9HEMI</name>
<dbReference type="RefSeq" id="XP_025420428.1">
    <property type="nucleotide sequence ID" value="XM_025564643.1"/>
</dbReference>
<keyword evidence="1" id="KW-0732">Signal</keyword>
<feature type="signal peptide" evidence="1">
    <location>
        <begin position="1"/>
        <end position="25"/>
    </location>
</feature>
<keyword evidence="2" id="KW-1185">Reference proteome</keyword>
<evidence type="ECO:0000313" key="3">
    <source>
        <dbReference type="RefSeq" id="XP_025420428.1"/>
    </source>
</evidence>
<dbReference type="InterPro" id="IPR009062">
    <property type="entry name" value="Smac/DIABLO-like_sf"/>
</dbReference>
<dbReference type="OrthoDB" id="6153032at2759"/>
<dbReference type="GO" id="GO:0005739">
    <property type="term" value="C:mitochondrion"/>
    <property type="evidence" value="ECO:0007669"/>
    <property type="project" value="InterPro"/>
</dbReference>
<sequence>MNKFIRLVGWHRLAVAIVYCRTTAGNESDNIVQQPIVVELKQTPEQFTHKFLLQQTCTLSVNVSCQMITIALVALSDASQKYKDELLKIMAVIENSEWSDDDKLDNFLMESRYDITNAKTFYLDSISALDSALQLGQSSVKMSFTVSATTVFNSMSERIYTAEKEFQNCVEDITKTEKEFTKLLAEIIKKTNVKNNNT</sequence>
<feature type="chain" id="PRO_5034743069" evidence="1">
    <location>
        <begin position="26"/>
        <end position="198"/>
    </location>
</feature>
<dbReference type="SUPFAM" id="SSF46984">
    <property type="entry name" value="Smac/diablo"/>
    <property type="match status" value="1"/>
</dbReference>
<organism evidence="2 3">
    <name type="scientific">Sipha flava</name>
    <name type="common">yellow sugarcane aphid</name>
    <dbReference type="NCBI Taxonomy" id="143950"/>
    <lineage>
        <taxon>Eukaryota</taxon>
        <taxon>Metazoa</taxon>
        <taxon>Ecdysozoa</taxon>
        <taxon>Arthropoda</taxon>
        <taxon>Hexapoda</taxon>
        <taxon>Insecta</taxon>
        <taxon>Pterygota</taxon>
        <taxon>Neoptera</taxon>
        <taxon>Paraneoptera</taxon>
        <taxon>Hemiptera</taxon>
        <taxon>Sternorrhyncha</taxon>
        <taxon>Aphidomorpha</taxon>
        <taxon>Aphidoidea</taxon>
        <taxon>Aphididae</taxon>
        <taxon>Sipha</taxon>
    </lineage>
</organism>
<dbReference type="GeneID" id="112690596"/>
<gene>
    <name evidence="3" type="primary">LOC112690596</name>
</gene>
<dbReference type="GO" id="GO:0006915">
    <property type="term" value="P:apoptotic process"/>
    <property type="evidence" value="ECO:0007669"/>
    <property type="project" value="InterPro"/>
</dbReference>
<proteinExistence type="predicted"/>
<dbReference type="AlphaFoldDB" id="A0A8B8GBX3"/>
<protein>
    <submittedName>
        <fullName evidence="3">Uncharacterized protein LOC112690596</fullName>
    </submittedName>
</protein>
<accession>A0A8B8GBX3</accession>
<dbReference type="Proteomes" id="UP000694846">
    <property type="component" value="Unplaced"/>
</dbReference>
<dbReference type="Gene3D" id="1.20.58.70">
    <property type="match status" value="1"/>
</dbReference>
<evidence type="ECO:0000256" key="1">
    <source>
        <dbReference type="SAM" id="SignalP"/>
    </source>
</evidence>
<reference evidence="3" key="1">
    <citation type="submission" date="2025-08" db="UniProtKB">
        <authorList>
            <consortium name="RefSeq"/>
        </authorList>
    </citation>
    <scope>IDENTIFICATION</scope>
    <source>
        <tissue evidence="3">Whole body</tissue>
    </source>
</reference>
<evidence type="ECO:0000313" key="2">
    <source>
        <dbReference type="Proteomes" id="UP000694846"/>
    </source>
</evidence>